<feature type="region of interest" description="Disordered" evidence="1">
    <location>
        <begin position="478"/>
        <end position="506"/>
    </location>
</feature>
<evidence type="ECO:0000313" key="3">
    <source>
        <dbReference type="Proteomes" id="UP000246991"/>
    </source>
</evidence>
<evidence type="ECO:0000256" key="1">
    <source>
        <dbReference type="SAM" id="MobiDB-lite"/>
    </source>
</evidence>
<proteinExistence type="predicted"/>
<keyword evidence="3" id="KW-1185">Reference proteome</keyword>
<sequence>MKKCFSQSNKPASGTLSQEEWNAAKDITRDLWSLLEEISALGTHRHRVDARNIMAEVQNRIQGLPATIIEPRPQFLPYVGPISSRHKPSKTSSLTLPELEGIKGERLTGQRVFPVPEGNVPVAECTDGEKDNLPAENASISRLIKQSRGSPSALEGLRKTGAANPGPPTPVYLDDPVESLIYYSGNFPLLVGPFPRIPVLPPEAVVRPEVYDLRNRAWAQARVEGPDSYIFKLVCRVQDTALRPEIVSKYGIITRATRGRFLDPGTDDVEKEPVVTEEEVAHLVDWISKAFPKILVRQRARQNLFVCGEHDRNRDPSSIEINGDQLDAVERLQREGGSPIHLIYQIYVTLFHELAHYLNTQINSPNNRNYLTPRKLRWELKPEGFAEYPQHPHHNVFSPYMGEIGQLIEFLIFGHMVGVMPGRDELFARAWGTGSDSGAVILPTEVVAHMLASRVPRWMDGPMLRELIRGYELQRGRRPISGSHTAQERLDFPETAGGETETRGYR</sequence>
<evidence type="ECO:0000313" key="2">
    <source>
        <dbReference type="EMBL" id="PWW80153.1"/>
    </source>
</evidence>
<dbReference type="EMBL" id="PYWC01000004">
    <property type="protein sequence ID" value="PWW80153.1"/>
    <property type="molecule type" value="Genomic_DNA"/>
</dbReference>
<accession>A0A317T0B3</accession>
<dbReference type="AlphaFoldDB" id="A0A317T0B3"/>
<protein>
    <submittedName>
        <fullName evidence="2">Uncharacterized protein</fullName>
    </submittedName>
</protein>
<gene>
    <name evidence="2" type="ORF">C7212DRAFT_361134</name>
</gene>
<dbReference type="OrthoDB" id="5314485at2759"/>
<reference evidence="2 3" key="1">
    <citation type="submission" date="2018-03" db="EMBL/GenBank/DDBJ databases">
        <title>Genomes of Pezizomycetes fungi and the evolution of truffles.</title>
        <authorList>
            <person name="Murat C."/>
            <person name="Payen T."/>
            <person name="Noel B."/>
            <person name="Kuo A."/>
            <person name="Martin F.M."/>
        </authorList>
    </citation>
    <scope>NUCLEOTIDE SEQUENCE [LARGE SCALE GENOMIC DNA]</scope>
    <source>
        <strain evidence="2">091103-1</strain>
    </source>
</reference>
<comment type="caution">
    <text evidence="2">The sequence shown here is derived from an EMBL/GenBank/DDBJ whole genome shotgun (WGS) entry which is preliminary data.</text>
</comment>
<name>A0A317T0B3_9PEZI</name>
<feature type="region of interest" description="Disordered" evidence="1">
    <location>
        <begin position="147"/>
        <end position="170"/>
    </location>
</feature>
<organism evidence="2 3">
    <name type="scientific">Tuber magnatum</name>
    <name type="common">white Piedmont truffle</name>
    <dbReference type="NCBI Taxonomy" id="42249"/>
    <lineage>
        <taxon>Eukaryota</taxon>
        <taxon>Fungi</taxon>
        <taxon>Dikarya</taxon>
        <taxon>Ascomycota</taxon>
        <taxon>Pezizomycotina</taxon>
        <taxon>Pezizomycetes</taxon>
        <taxon>Pezizales</taxon>
        <taxon>Tuberaceae</taxon>
        <taxon>Tuber</taxon>
    </lineage>
</organism>
<dbReference type="Proteomes" id="UP000246991">
    <property type="component" value="Unassembled WGS sequence"/>
</dbReference>